<dbReference type="OrthoDB" id="8781389at2"/>
<proteinExistence type="predicted"/>
<gene>
    <name evidence="1" type="ORF">Rleg9DRAFT_1673</name>
</gene>
<sequence>MLANFEEILIAIPDPGSKSHFSEAVRCYESGALRAAIVSAYIALCFDLVAKLKSMAELGDGKAKQEYGKIENFNEQVRAGNQEVIKNILEFERGLIELFHRDFEFLDNHEYTELVRLRDDRNRCAHPTFLDTGGAYVPSPELARLHIRNAGLFVLAQPPKHGRAAIQSLKSLITSQFFPSDEALAIERLKGSEIANARTPLINGMVDEITFGWPDPSHEFHHQFSAMTALGALTHLHRAPALSRIRENVLKLLKRTDGDSVHLGAYLAVRFPDIGNSVDSVSLATLSAWLMQLNDEYTSNLVSLALQISGLRAQALAKVSSLTAAQMQRQFLPPPPEVLARAVALYCECPNWTDANAVARICAIPLAQFMSPEQIDDIFRAASGGGSDLKGSHELPNFLYELYAKNPIDNGKLDELIAKYELTTYRNIALSRIASLFVDGQSPPAQ</sequence>
<dbReference type="AlphaFoldDB" id="I9N4Q1"/>
<dbReference type="EMBL" id="JH719381">
    <property type="protein sequence ID" value="EJB02859.1"/>
    <property type="molecule type" value="Genomic_DNA"/>
</dbReference>
<evidence type="ECO:0000313" key="2">
    <source>
        <dbReference type="Proteomes" id="UP000005092"/>
    </source>
</evidence>
<reference evidence="1 2" key="1">
    <citation type="submission" date="2012-02" db="EMBL/GenBank/DDBJ databases">
        <title>Improved High-Quality Draft Sequence of Rhizobium leguminosarum bv. trifolii WSM597.</title>
        <authorList>
            <consortium name="US DOE Joint Genome Institute"/>
            <person name="Lucas S."/>
            <person name="Han J."/>
            <person name="Lapidus A."/>
            <person name="Cheng J.-F."/>
            <person name="Goodwin L."/>
            <person name="Pitluck S."/>
            <person name="Peters L."/>
            <person name="Ovchinnikova G."/>
            <person name="Held B."/>
            <person name="Detter J.C."/>
            <person name="Han C."/>
            <person name="Tapia R."/>
            <person name="Land M."/>
            <person name="Hauser L."/>
            <person name="Kyrpides N."/>
            <person name="Ivanova N."/>
            <person name="Pagani I."/>
            <person name="Brau L."/>
            <person name="Yates R."/>
            <person name="O'Hara G."/>
            <person name="Rui T."/>
            <person name="Howieson J."/>
            <person name="Reeve W."/>
            <person name="Woyke T."/>
        </authorList>
    </citation>
    <scope>NUCLEOTIDE SEQUENCE [LARGE SCALE GENOMIC DNA]</scope>
    <source>
        <strain evidence="1 2">WSM597</strain>
    </source>
</reference>
<organism evidence="1 2">
    <name type="scientific">Rhizobium leguminosarum bv. trifolii WSM597</name>
    <dbReference type="NCBI Taxonomy" id="754764"/>
    <lineage>
        <taxon>Bacteria</taxon>
        <taxon>Pseudomonadati</taxon>
        <taxon>Pseudomonadota</taxon>
        <taxon>Alphaproteobacteria</taxon>
        <taxon>Hyphomicrobiales</taxon>
        <taxon>Rhizobiaceae</taxon>
        <taxon>Rhizobium/Agrobacterium group</taxon>
        <taxon>Rhizobium</taxon>
    </lineage>
</organism>
<dbReference type="HOGENOM" id="CLU_034193_0_0_5"/>
<name>I9N4Q1_RHILT</name>
<protein>
    <submittedName>
        <fullName evidence="1">Uncharacterized protein</fullName>
    </submittedName>
</protein>
<dbReference type="Proteomes" id="UP000005092">
    <property type="component" value="Unassembled WGS sequence"/>
</dbReference>
<dbReference type="RefSeq" id="WP_003586722.1">
    <property type="nucleotide sequence ID" value="NZ_JH719381.1"/>
</dbReference>
<evidence type="ECO:0000313" key="1">
    <source>
        <dbReference type="EMBL" id="EJB02859.1"/>
    </source>
</evidence>
<accession>I9N4Q1</accession>